<dbReference type="CDD" id="cd16479">
    <property type="entry name" value="RING-H2_synoviolin"/>
    <property type="match status" value="1"/>
</dbReference>
<dbReference type="EC" id="2.3.2.27" evidence="5"/>
<dbReference type="InterPro" id="IPR013083">
    <property type="entry name" value="Znf_RING/FYVE/PHD"/>
</dbReference>
<evidence type="ECO:0000256" key="11">
    <source>
        <dbReference type="ARBA" id="ARBA00022824"/>
    </source>
</evidence>
<dbReference type="AlphaFoldDB" id="A0A9P7BC78"/>
<evidence type="ECO:0000256" key="2">
    <source>
        <dbReference type="ARBA" id="ARBA00004477"/>
    </source>
</evidence>
<evidence type="ECO:0000256" key="5">
    <source>
        <dbReference type="ARBA" id="ARBA00012483"/>
    </source>
</evidence>
<evidence type="ECO:0000256" key="14">
    <source>
        <dbReference type="ARBA" id="ARBA00023136"/>
    </source>
</evidence>
<dbReference type="PANTHER" id="PTHR22763">
    <property type="entry name" value="RING ZINC FINGER PROTEIN"/>
    <property type="match status" value="1"/>
</dbReference>
<dbReference type="GO" id="GO:0005789">
    <property type="term" value="C:endoplasmic reticulum membrane"/>
    <property type="evidence" value="ECO:0007669"/>
    <property type="project" value="UniProtKB-SubCell"/>
</dbReference>
<reference evidence="19" key="1">
    <citation type="submission" date="2020-11" db="EMBL/GenBank/DDBJ databases">
        <title>Kefir isolates.</title>
        <authorList>
            <person name="Marcisauskas S."/>
            <person name="Kim Y."/>
            <person name="Blasche S."/>
        </authorList>
    </citation>
    <scope>NUCLEOTIDE SEQUENCE</scope>
    <source>
        <strain evidence="19">Olga-1</strain>
    </source>
</reference>
<feature type="transmembrane region" description="Helical" evidence="17">
    <location>
        <begin position="28"/>
        <end position="50"/>
    </location>
</feature>
<comment type="pathway">
    <text evidence="3">Protein modification; protein ubiquitination.</text>
</comment>
<dbReference type="InterPro" id="IPR058051">
    <property type="entry name" value="Znf_RING_synoviolin"/>
</dbReference>
<evidence type="ECO:0000256" key="10">
    <source>
        <dbReference type="ARBA" id="ARBA00022786"/>
    </source>
</evidence>
<keyword evidence="10" id="KW-0833">Ubl conjugation pathway</keyword>
<evidence type="ECO:0000256" key="8">
    <source>
        <dbReference type="ARBA" id="ARBA00022723"/>
    </source>
</evidence>
<keyword evidence="11" id="KW-0256">Endoplasmic reticulum</keyword>
<dbReference type="GO" id="GO:0008270">
    <property type="term" value="F:zinc ion binding"/>
    <property type="evidence" value="ECO:0007669"/>
    <property type="project" value="UniProtKB-KW"/>
</dbReference>
<evidence type="ECO:0000256" key="7">
    <source>
        <dbReference type="ARBA" id="ARBA00022692"/>
    </source>
</evidence>
<keyword evidence="8" id="KW-0479">Metal-binding</keyword>
<keyword evidence="7 17" id="KW-0812">Transmembrane</keyword>
<evidence type="ECO:0000256" key="6">
    <source>
        <dbReference type="ARBA" id="ARBA00022679"/>
    </source>
</evidence>
<keyword evidence="9 15" id="KW-0863">Zinc-finger</keyword>
<keyword evidence="6" id="KW-0808">Transferase</keyword>
<accession>A0A9P7BC78</accession>
<evidence type="ECO:0000313" key="19">
    <source>
        <dbReference type="EMBL" id="KAG0686582.1"/>
    </source>
</evidence>
<proteinExistence type="inferred from homology"/>
<keyword evidence="12" id="KW-0862">Zinc</keyword>
<keyword evidence="14 17" id="KW-0472">Membrane</keyword>
<evidence type="ECO:0000256" key="17">
    <source>
        <dbReference type="SAM" id="Phobius"/>
    </source>
</evidence>
<keyword evidence="20" id="KW-1185">Reference proteome</keyword>
<feature type="compositionally biased region" description="Acidic residues" evidence="16">
    <location>
        <begin position="442"/>
        <end position="464"/>
    </location>
</feature>
<dbReference type="Gene3D" id="3.30.40.10">
    <property type="entry name" value="Zinc/RING finger domain, C3HC4 (zinc finger)"/>
    <property type="match status" value="1"/>
</dbReference>
<evidence type="ECO:0000256" key="3">
    <source>
        <dbReference type="ARBA" id="ARBA00004906"/>
    </source>
</evidence>
<dbReference type="InterPro" id="IPR057992">
    <property type="entry name" value="TPR_SYVN1_N"/>
</dbReference>
<feature type="region of interest" description="Disordered" evidence="16">
    <location>
        <begin position="536"/>
        <end position="559"/>
    </location>
</feature>
<dbReference type="Pfam" id="PF13639">
    <property type="entry name" value="zf-RING_2"/>
    <property type="match status" value="1"/>
</dbReference>
<dbReference type="PANTHER" id="PTHR22763:SF184">
    <property type="entry name" value="E3 UBIQUITIN-PROTEIN LIGASE SYNOVIOLIN"/>
    <property type="match status" value="1"/>
</dbReference>
<feature type="region of interest" description="Disordered" evidence="16">
    <location>
        <begin position="396"/>
        <end position="465"/>
    </location>
</feature>
<evidence type="ECO:0000256" key="13">
    <source>
        <dbReference type="ARBA" id="ARBA00022989"/>
    </source>
</evidence>
<sequence length="622" mass="72184">MIVKFNQLCDTSPNFYVLGARLSTGNSLIIITNMLIMSALLIGKFLQFLIFGELRLIELEHLYEKLWPTIIGLLFSANAYQGKENSFSRISLFVGLLFSKVFHCILNDRLDSLIQRYYQSNNNINNVNNINNNNQNNFINLNNPFIKILFNRITLSLFIFLKLDISIIKACIDESFINKSAILLVIAFEFFLLTIDLAYASIKFFLNVFEIYYVKIFPDEEVWPYKIWIDSLTKVILGTIRCIMIPILFTFFTLMEVIPLNLINEIFRSYYDLYKLTTSFFRLIKSSKKLNDSLKLPTIEDLKDNEICIICRDDMILNGTGNSRSIPKKLQCGHILHDGCIRSWLEMSNACPTCRKEVFQNNNSNLTNILPIEQNVEPVIEPVQDVNEIEQVIPQLNPRANENENNENENNNNNEINENNNGNNHMSNIWSSARDEYHSESEANDETEEEEAEQEEEEVEEEANQEGRNLYFENDTQTNNSNNYNNTKHHEITRQKLSSLKNVMNGVSLVSMSAGKRDMFNRVNYNLDSIKKKIERNQNGRREEEEVGEGEGGGEESSLFELNLPENSNIPRDWTLFPIKRRKGSNQEYDVRLGLNKRVKMNIVQNDVNVDKDTFDKYVIKK</sequence>
<dbReference type="InterPro" id="IPR050731">
    <property type="entry name" value="HRD1_E3_ubiq-ligases"/>
</dbReference>
<evidence type="ECO:0000256" key="1">
    <source>
        <dbReference type="ARBA" id="ARBA00000900"/>
    </source>
</evidence>
<dbReference type="InterPro" id="IPR001841">
    <property type="entry name" value="Znf_RING"/>
</dbReference>
<feature type="domain" description="RING-type" evidence="18">
    <location>
        <begin position="308"/>
        <end position="355"/>
    </location>
</feature>
<dbReference type="GO" id="GO:0061630">
    <property type="term" value="F:ubiquitin protein ligase activity"/>
    <property type="evidence" value="ECO:0007669"/>
    <property type="project" value="UniProtKB-EC"/>
</dbReference>
<feature type="transmembrane region" description="Helical" evidence="17">
    <location>
        <begin position="235"/>
        <end position="255"/>
    </location>
</feature>
<feature type="transmembrane region" description="Helical" evidence="17">
    <location>
        <begin position="149"/>
        <end position="168"/>
    </location>
</feature>
<dbReference type="PROSITE" id="PS50089">
    <property type="entry name" value="ZF_RING_2"/>
    <property type="match status" value="1"/>
</dbReference>
<dbReference type="GO" id="GO:0043161">
    <property type="term" value="P:proteasome-mediated ubiquitin-dependent protein catabolic process"/>
    <property type="evidence" value="ECO:0007669"/>
    <property type="project" value="TreeGrafter"/>
</dbReference>
<evidence type="ECO:0000256" key="16">
    <source>
        <dbReference type="SAM" id="MobiDB-lite"/>
    </source>
</evidence>
<comment type="catalytic activity">
    <reaction evidence="1">
        <text>S-ubiquitinyl-[E2 ubiquitin-conjugating enzyme]-L-cysteine + [acceptor protein]-L-lysine = [E2 ubiquitin-conjugating enzyme]-L-cysteine + N(6)-ubiquitinyl-[acceptor protein]-L-lysine.</text>
        <dbReference type="EC" id="2.3.2.27"/>
    </reaction>
</comment>
<comment type="subcellular location">
    <subcellularLocation>
        <location evidence="2">Endoplasmic reticulum membrane</location>
        <topology evidence="2">Multi-pass membrane protein</topology>
    </subcellularLocation>
</comment>
<evidence type="ECO:0000256" key="12">
    <source>
        <dbReference type="ARBA" id="ARBA00022833"/>
    </source>
</evidence>
<evidence type="ECO:0000256" key="9">
    <source>
        <dbReference type="ARBA" id="ARBA00022771"/>
    </source>
</evidence>
<dbReference type="Proteomes" id="UP000697127">
    <property type="component" value="Unassembled WGS sequence"/>
</dbReference>
<evidence type="ECO:0000259" key="18">
    <source>
        <dbReference type="PROSITE" id="PS50089"/>
    </source>
</evidence>
<feature type="compositionally biased region" description="Low complexity" evidence="16">
    <location>
        <begin position="408"/>
        <end position="424"/>
    </location>
</feature>
<evidence type="ECO:0000256" key="15">
    <source>
        <dbReference type="PROSITE-ProRule" id="PRU00175"/>
    </source>
</evidence>
<comment type="similarity">
    <text evidence="4">Belongs to the HRD1 family.</text>
</comment>
<organism evidence="19 20">
    <name type="scientific">Pichia californica</name>
    <dbReference type="NCBI Taxonomy" id="460514"/>
    <lineage>
        <taxon>Eukaryota</taxon>
        <taxon>Fungi</taxon>
        <taxon>Dikarya</taxon>
        <taxon>Ascomycota</taxon>
        <taxon>Saccharomycotina</taxon>
        <taxon>Pichiomycetes</taxon>
        <taxon>Pichiales</taxon>
        <taxon>Pichiaceae</taxon>
        <taxon>Pichia</taxon>
    </lineage>
</organism>
<gene>
    <name evidence="19" type="ORF">C6P40_003774</name>
</gene>
<evidence type="ECO:0000313" key="20">
    <source>
        <dbReference type="Proteomes" id="UP000697127"/>
    </source>
</evidence>
<protein>
    <recommendedName>
        <fullName evidence="5">RING-type E3 ubiquitin transferase</fullName>
        <ecNumber evidence="5">2.3.2.27</ecNumber>
    </recommendedName>
</protein>
<feature type="transmembrane region" description="Helical" evidence="17">
    <location>
        <begin position="180"/>
        <end position="199"/>
    </location>
</feature>
<comment type="caution">
    <text evidence="19">The sequence shown here is derived from an EMBL/GenBank/DDBJ whole genome shotgun (WGS) entry which is preliminary data.</text>
</comment>
<dbReference type="EMBL" id="PUHW01000441">
    <property type="protein sequence ID" value="KAG0686582.1"/>
    <property type="molecule type" value="Genomic_DNA"/>
</dbReference>
<dbReference type="GO" id="GO:0036503">
    <property type="term" value="P:ERAD pathway"/>
    <property type="evidence" value="ECO:0007669"/>
    <property type="project" value="TreeGrafter"/>
</dbReference>
<feature type="compositionally biased region" description="Acidic residues" evidence="16">
    <location>
        <begin position="545"/>
        <end position="554"/>
    </location>
</feature>
<keyword evidence="13 17" id="KW-1133">Transmembrane helix</keyword>
<name>A0A9P7BC78_9ASCO</name>
<dbReference type="Pfam" id="PF25563">
    <property type="entry name" value="TPR_SYVN1_N"/>
    <property type="match status" value="1"/>
</dbReference>
<dbReference type="SMART" id="SM00184">
    <property type="entry name" value="RING"/>
    <property type="match status" value="1"/>
</dbReference>
<evidence type="ECO:0000256" key="4">
    <source>
        <dbReference type="ARBA" id="ARBA00010089"/>
    </source>
</evidence>
<dbReference type="SUPFAM" id="SSF57850">
    <property type="entry name" value="RING/U-box"/>
    <property type="match status" value="1"/>
</dbReference>